<keyword evidence="2" id="KW-1185">Reference proteome</keyword>
<comment type="caution">
    <text evidence="1">The sequence shown here is derived from an EMBL/GenBank/DDBJ whole genome shotgun (WGS) entry which is preliminary data.</text>
</comment>
<reference evidence="2" key="1">
    <citation type="journal article" date="2019" name="Int. J. Syst. Evol. Microbiol.">
        <title>The Global Catalogue of Microorganisms (GCM) 10K type strain sequencing project: providing services to taxonomists for standard genome sequencing and annotation.</title>
        <authorList>
            <consortium name="The Broad Institute Genomics Platform"/>
            <consortium name="The Broad Institute Genome Sequencing Center for Infectious Disease"/>
            <person name="Wu L."/>
            <person name="Ma J."/>
        </authorList>
    </citation>
    <scope>NUCLEOTIDE SEQUENCE [LARGE SCALE GENOMIC DNA]</scope>
    <source>
        <strain evidence="2">CCUG 60214</strain>
    </source>
</reference>
<dbReference type="EMBL" id="JBHTLK010000055">
    <property type="protein sequence ID" value="MFD1148112.1"/>
    <property type="molecule type" value="Genomic_DNA"/>
</dbReference>
<protein>
    <submittedName>
        <fullName evidence="1">Uncharacterized protein</fullName>
    </submittedName>
</protein>
<evidence type="ECO:0000313" key="2">
    <source>
        <dbReference type="Proteomes" id="UP001597168"/>
    </source>
</evidence>
<accession>A0ABW3QTG0</accession>
<organism evidence="1 2">
    <name type="scientific">Saccharothrix hoggarensis</name>
    <dbReference type="NCBI Taxonomy" id="913853"/>
    <lineage>
        <taxon>Bacteria</taxon>
        <taxon>Bacillati</taxon>
        <taxon>Actinomycetota</taxon>
        <taxon>Actinomycetes</taxon>
        <taxon>Pseudonocardiales</taxon>
        <taxon>Pseudonocardiaceae</taxon>
        <taxon>Saccharothrix</taxon>
    </lineage>
</organism>
<proteinExistence type="predicted"/>
<evidence type="ECO:0000313" key="1">
    <source>
        <dbReference type="EMBL" id="MFD1148112.1"/>
    </source>
</evidence>
<dbReference type="RefSeq" id="WP_380723554.1">
    <property type="nucleotide sequence ID" value="NZ_JBHTLK010000055.1"/>
</dbReference>
<dbReference type="Proteomes" id="UP001597168">
    <property type="component" value="Unassembled WGS sequence"/>
</dbReference>
<sequence>MSELLIALTALATGVALGLVVRFPGRRRSSAQARRAATTTDTATATGTASATRELLHAADDLEYGLNAVLNFGPLSLSELASVDLAAKLDRVASTGEVPKAVLAALRAHTEKIALHPYPEQRDLLTAVGEDEAAVWLALRDAIGSGAAQHVAATEARRVLEEIRTGPRPDARPVEKQLVDA</sequence>
<name>A0ABW3QTG0_9PSEU</name>
<gene>
    <name evidence="1" type="ORF">ACFQ3T_13345</name>
</gene>